<proteinExistence type="predicted"/>
<gene>
    <name evidence="2" type="ORF">AVEN_189197_1</name>
</gene>
<dbReference type="EMBL" id="BGPR01004585">
    <property type="protein sequence ID" value="GBN01133.1"/>
    <property type="molecule type" value="Genomic_DNA"/>
</dbReference>
<comment type="caution">
    <text evidence="2">The sequence shown here is derived from an EMBL/GenBank/DDBJ whole genome shotgun (WGS) entry which is preliminary data.</text>
</comment>
<dbReference type="PROSITE" id="PS50097">
    <property type="entry name" value="BTB"/>
    <property type="match status" value="1"/>
</dbReference>
<protein>
    <recommendedName>
        <fullName evidence="1">BTB domain-containing protein</fullName>
    </recommendedName>
</protein>
<dbReference type="Gene3D" id="3.30.710.10">
    <property type="entry name" value="Potassium Channel Kv1.1, Chain A"/>
    <property type="match status" value="1"/>
</dbReference>
<dbReference type="OrthoDB" id="6435570at2759"/>
<evidence type="ECO:0000259" key="1">
    <source>
        <dbReference type="PROSITE" id="PS50097"/>
    </source>
</evidence>
<dbReference type="AlphaFoldDB" id="A0A4Y2KIA8"/>
<dbReference type="Pfam" id="PF00651">
    <property type="entry name" value="BTB"/>
    <property type="match status" value="1"/>
</dbReference>
<organism evidence="2 3">
    <name type="scientific">Araneus ventricosus</name>
    <name type="common">Orbweaver spider</name>
    <name type="synonym">Epeira ventricosa</name>
    <dbReference type="NCBI Taxonomy" id="182803"/>
    <lineage>
        <taxon>Eukaryota</taxon>
        <taxon>Metazoa</taxon>
        <taxon>Ecdysozoa</taxon>
        <taxon>Arthropoda</taxon>
        <taxon>Chelicerata</taxon>
        <taxon>Arachnida</taxon>
        <taxon>Araneae</taxon>
        <taxon>Araneomorphae</taxon>
        <taxon>Entelegynae</taxon>
        <taxon>Araneoidea</taxon>
        <taxon>Araneidae</taxon>
        <taxon>Araneus</taxon>
    </lineage>
</organism>
<dbReference type="InterPro" id="IPR000210">
    <property type="entry name" value="BTB/POZ_dom"/>
</dbReference>
<keyword evidence="3" id="KW-1185">Reference proteome</keyword>
<name>A0A4Y2KIA8_ARAVE</name>
<dbReference type="InterPro" id="IPR011333">
    <property type="entry name" value="SKP1/BTB/POZ_sf"/>
</dbReference>
<reference evidence="2 3" key="1">
    <citation type="journal article" date="2019" name="Sci. Rep.">
        <title>Orb-weaving spider Araneus ventricosus genome elucidates the spidroin gene catalogue.</title>
        <authorList>
            <person name="Kono N."/>
            <person name="Nakamura H."/>
            <person name="Ohtoshi R."/>
            <person name="Moran D.A.P."/>
            <person name="Shinohara A."/>
            <person name="Yoshida Y."/>
            <person name="Fujiwara M."/>
            <person name="Mori M."/>
            <person name="Tomita M."/>
            <person name="Arakawa K."/>
        </authorList>
    </citation>
    <scope>NUCLEOTIDE SEQUENCE [LARGE SCALE GENOMIC DNA]</scope>
</reference>
<accession>A0A4Y2KIA8</accession>
<sequence length="175" mass="20031">MKKELLDNKSVYLPNHTLSLLREWAFPKGIVSNEIEEVQFGCTCPGSKTCDAHKLNNNKKSPLNALIDNMKSLYEEHFFSDVKLKTNTSEFPAHKFILSASSSAFKSMFLTDMKEKDSDYVNIEDLSDDTISRILLYIYTTRVEDLTWQRASDLYVGADKYAILSLMNECSSFLE</sequence>
<dbReference type="CDD" id="cd18186">
    <property type="entry name" value="BTB_POZ_ZBTB_KLHL-like"/>
    <property type="match status" value="1"/>
</dbReference>
<feature type="domain" description="BTB" evidence="1">
    <location>
        <begin position="80"/>
        <end position="144"/>
    </location>
</feature>
<evidence type="ECO:0000313" key="2">
    <source>
        <dbReference type="EMBL" id="GBN01133.1"/>
    </source>
</evidence>
<dbReference type="SUPFAM" id="SSF54695">
    <property type="entry name" value="POZ domain"/>
    <property type="match status" value="1"/>
</dbReference>
<dbReference type="SMART" id="SM00225">
    <property type="entry name" value="BTB"/>
    <property type="match status" value="1"/>
</dbReference>
<evidence type="ECO:0000313" key="3">
    <source>
        <dbReference type="Proteomes" id="UP000499080"/>
    </source>
</evidence>
<dbReference type="PANTHER" id="PTHR24413">
    <property type="entry name" value="SPECKLE-TYPE POZ PROTEIN"/>
    <property type="match status" value="1"/>
</dbReference>
<dbReference type="Proteomes" id="UP000499080">
    <property type="component" value="Unassembled WGS sequence"/>
</dbReference>